<gene>
    <name evidence="2" type="ORF">S12H4_00749</name>
</gene>
<name>X1PU58_9ZZZZ</name>
<comment type="caution">
    <text evidence="2">The sequence shown here is derived from an EMBL/GenBank/DDBJ whole genome shotgun (WGS) entry which is preliminary data.</text>
</comment>
<keyword evidence="1" id="KW-0472">Membrane</keyword>
<evidence type="ECO:0000256" key="1">
    <source>
        <dbReference type="SAM" id="Phobius"/>
    </source>
</evidence>
<dbReference type="EMBL" id="BARW01000113">
    <property type="protein sequence ID" value="GAI59762.1"/>
    <property type="molecule type" value="Genomic_DNA"/>
</dbReference>
<organism evidence="2">
    <name type="scientific">marine sediment metagenome</name>
    <dbReference type="NCBI Taxonomy" id="412755"/>
    <lineage>
        <taxon>unclassified sequences</taxon>
        <taxon>metagenomes</taxon>
        <taxon>ecological metagenomes</taxon>
    </lineage>
</organism>
<keyword evidence="1" id="KW-1133">Transmembrane helix</keyword>
<keyword evidence="1" id="KW-0812">Transmembrane</keyword>
<protein>
    <submittedName>
        <fullName evidence="2">Uncharacterized protein</fullName>
    </submittedName>
</protein>
<sequence>MLELPPRPFPTGKPAGIFFCLTVAPTWTILFTGLAFTGLGLA</sequence>
<proteinExistence type="predicted"/>
<dbReference type="AlphaFoldDB" id="X1PU58"/>
<reference evidence="2" key="1">
    <citation type="journal article" date="2014" name="Front. Microbiol.">
        <title>High frequency of phylogenetically diverse reductive dehalogenase-homologous genes in deep subseafloor sedimentary metagenomes.</title>
        <authorList>
            <person name="Kawai M."/>
            <person name="Futagami T."/>
            <person name="Toyoda A."/>
            <person name="Takaki Y."/>
            <person name="Nishi S."/>
            <person name="Hori S."/>
            <person name="Arai W."/>
            <person name="Tsubouchi T."/>
            <person name="Morono Y."/>
            <person name="Uchiyama I."/>
            <person name="Ito T."/>
            <person name="Fujiyama A."/>
            <person name="Inagaki F."/>
            <person name="Takami H."/>
        </authorList>
    </citation>
    <scope>NUCLEOTIDE SEQUENCE</scope>
    <source>
        <strain evidence="2">Expedition CK06-06</strain>
    </source>
</reference>
<feature type="non-terminal residue" evidence="2">
    <location>
        <position position="42"/>
    </location>
</feature>
<accession>X1PU58</accession>
<feature type="transmembrane region" description="Helical" evidence="1">
    <location>
        <begin position="15"/>
        <end position="41"/>
    </location>
</feature>
<evidence type="ECO:0000313" key="2">
    <source>
        <dbReference type="EMBL" id="GAI59762.1"/>
    </source>
</evidence>